<comment type="caution">
    <text evidence="2">The sequence shown here is derived from an EMBL/GenBank/DDBJ whole genome shotgun (WGS) entry which is preliminary data.</text>
</comment>
<evidence type="ECO:0000259" key="1">
    <source>
        <dbReference type="Pfam" id="PF13521"/>
    </source>
</evidence>
<dbReference type="SUPFAM" id="SSF52540">
    <property type="entry name" value="P-loop containing nucleoside triphosphate hydrolases"/>
    <property type="match status" value="1"/>
</dbReference>
<dbReference type="InterPro" id="IPR027417">
    <property type="entry name" value="P-loop_NTPase"/>
</dbReference>
<protein>
    <submittedName>
        <fullName evidence="2">AAA family ATPase</fullName>
    </submittedName>
</protein>
<sequence>MVELDLHPLTSGRPVRRYVLTGTPGAGKTTLIRALAGRGFPVVEEAATEVNARMLARGLAQPHLEPDFLDQILALQLERLRAAGDAGPVQFHDRSPFCTLALAEHLGRPVPSPLAREAERLAAAGVFARQVFFVRNLGFIERTAVRRITFEAALAFEQTHEAVYRRLGFDLIEIPPAERSARLDRIISMV</sequence>
<gene>
    <name evidence="2" type="ORF">ACFSC0_03100</name>
</gene>
<dbReference type="EMBL" id="JBHUEY010000001">
    <property type="protein sequence ID" value="MFD1782369.1"/>
    <property type="molecule type" value="Genomic_DNA"/>
</dbReference>
<dbReference type="InterPro" id="IPR038727">
    <property type="entry name" value="NadR/Ttd14_AAA_dom"/>
</dbReference>
<name>A0ABW4MWL3_9CAUL</name>
<evidence type="ECO:0000313" key="2">
    <source>
        <dbReference type="EMBL" id="MFD1782369.1"/>
    </source>
</evidence>
<dbReference type="Proteomes" id="UP001597237">
    <property type="component" value="Unassembled WGS sequence"/>
</dbReference>
<dbReference type="Gene3D" id="3.40.50.300">
    <property type="entry name" value="P-loop containing nucleotide triphosphate hydrolases"/>
    <property type="match status" value="1"/>
</dbReference>
<organism evidence="2 3">
    <name type="scientific">Phenylobacterium terrae</name>
    <dbReference type="NCBI Taxonomy" id="2665495"/>
    <lineage>
        <taxon>Bacteria</taxon>
        <taxon>Pseudomonadati</taxon>
        <taxon>Pseudomonadota</taxon>
        <taxon>Alphaproteobacteria</taxon>
        <taxon>Caulobacterales</taxon>
        <taxon>Caulobacteraceae</taxon>
        <taxon>Phenylobacterium</taxon>
    </lineage>
</organism>
<feature type="domain" description="NadR/Ttd14 AAA" evidence="1">
    <location>
        <begin position="17"/>
        <end position="182"/>
    </location>
</feature>
<proteinExistence type="predicted"/>
<dbReference type="RefSeq" id="WP_377280574.1">
    <property type="nucleotide sequence ID" value="NZ_JBHRSI010000001.1"/>
</dbReference>
<keyword evidence="3" id="KW-1185">Reference proteome</keyword>
<reference evidence="3" key="1">
    <citation type="journal article" date="2019" name="Int. J. Syst. Evol. Microbiol.">
        <title>The Global Catalogue of Microorganisms (GCM) 10K type strain sequencing project: providing services to taxonomists for standard genome sequencing and annotation.</title>
        <authorList>
            <consortium name="The Broad Institute Genomics Platform"/>
            <consortium name="The Broad Institute Genome Sequencing Center for Infectious Disease"/>
            <person name="Wu L."/>
            <person name="Ma J."/>
        </authorList>
    </citation>
    <scope>NUCLEOTIDE SEQUENCE [LARGE SCALE GENOMIC DNA]</scope>
    <source>
        <strain evidence="3">DFY28</strain>
    </source>
</reference>
<evidence type="ECO:0000313" key="3">
    <source>
        <dbReference type="Proteomes" id="UP001597237"/>
    </source>
</evidence>
<dbReference type="Pfam" id="PF13521">
    <property type="entry name" value="AAA_28"/>
    <property type="match status" value="1"/>
</dbReference>
<accession>A0ABW4MWL3</accession>